<evidence type="ECO:0000313" key="1">
    <source>
        <dbReference type="EMBL" id="CAE7213612.1"/>
    </source>
</evidence>
<evidence type="ECO:0008006" key="3">
    <source>
        <dbReference type="Google" id="ProtNLM"/>
    </source>
</evidence>
<protein>
    <recommendedName>
        <fullName evidence="3">WAP domain-containing protein</fullName>
    </recommendedName>
</protein>
<sequence>MQFTTLLILLVASVCEARTCVMHQELVPGTICIVIDGSGKCNQPDNVRGTCPSGWKESGTGISDGCKVDSDCKSTVTCCQG</sequence>
<dbReference type="AlphaFoldDB" id="A0A6S6WDZ4"/>
<proteinExistence type="predicted"/>
<organism evidence="1 2">
    <name type="scientific">Pyrenophora teres f. teres</name>
    <dbReference type="NCBI Taxonomy" id="97479"/>
    <lineage>
        <taxon>Eukaryota</taxon>
        <taxon>Fungi</taxon>
        <taxon>Dikarya</taxon>
        <taxon>Ascomycota</taxon>
        <taxon>Pezizomycotina</taxon>
        <taxon>Dothideomycetes</taxon>
        <taxon>Pleosporomycetidae</taxon>
        <taxon>Pleosporales</taxon>
        <taxon>Pleosporineae</taxon>
        <taxon>Pleosporaceae</taxon>
        <taxon>Pyrenophora</taxon>
    </lineage>
</organism>
<gene>
    <name evidence="1" type="ORF">PTTW11_10436</name>
</gene>
<dbReference type="Proteomes" id="UP000472372">
    <property type="component" value="Chromosome 11"/>
</dbReference>
<name>A0A6S6WDZ4_9PLEO</name>
<dbReference type="EMBL" id="HG992987">
    <property type="protein sequence ID" value="CAE7213612.1"/>
    <property type="molecule type" value="Genomic_DNA"/>
</dbReference>
<reference evidence="1" key="1">
    <citation type="submission" date="2021-02" db="EMBL/GenBank/DDBJ databases">
        <authorList>
            <person name="Syme A R."/>
            <person name="Syme A R."/>
            <person name="Moolhuijzen P."/>
        </authorList>
    </citation>
    <scope>NUCLEOTIDE SEQUENCE</scope>
    <source>
        <strain evidence="1">W1-1</strain>
    </source>
</reference>
<accession>A0A6S6WDZ4</accession>
<evidence type="ECO:0000313" key="2">
    <source>
        <dbReference type="Proteomes" id="UP000472372"/>
    </source>
</evidence>